<gene>
    <name evidence="1" type="ORF">BpHYR1_033777</name>
</gene>
<evidence type="ECO:0000313" key="1">
    <source>
        <dbReference type="EMBL" id="RNA29812.1"/>
    </source>
</evidence>
<accession>A0A3M7S223</accession>
<dbReference type="Proteomes" id="UP000276133">
    <property type="component" value="Unassembled WGS sequence"/>
</dbReference>
<dbReference type="AlphaFoldDB" id="A0A3M7S223"/>
<name>A0A3M7S223_BRAPC</name>
<proteinExistence type="predicted"/>
<keyword evidence="2" id="KW-1185">Reference proteome</keyword>
<protein>
    <submittedName>
        <fullName evidence="1">Uncharacterized protein</fullName>
    </submittedName>
</protein>
<reference evidence="1 2" key="1">
    <citation type="journal article" date="2018" name="Sci. Rep.">
        <title>Genomic signatures of local adaptation to the degree of environmental predictability in rotifers.</title>
        <authorList>
            <person name="Franch-Gras L."/>
            <person name="Hahn C."/>
            <person name="Garcia-Roger E.M."/>
            <person name="Carmona M.J."/>
            <person name="Serra M."/>
            <person name="Gomez A."/>
        </authorList>
    </citation>
    <scope>NUCLEOTIDE SEQUENCE [LARGE SCALE GENOMIC DNA]</scope>
    <source>
        <strain evidence="1">HYR1</strain>
    </source>
</reference>
<sequence>MCDELKKFCIKNNIPIDQEMFSSIKTTATVNKENLFVNAKQSSIKNFFKPNQVQSTSVISTSLISIVPLRSLGRLEWRLSPSFQPHDRFLIPHNICSFENILALQNIKTILQPTFSIQLDINLNACLHSYVSISIQKF</sequence>
<comment type="caution">
    <text evidence="1">The sequence shown here is derived from an EMBL/GenBank/DDBJ whole genome shotgun (WGS) entry which is preliminary data.</text>
</comment>
<evidence type="ECO:0000313" key="2">
    <source>
        <dbReference type="Proteomes" id="UP000276133"/>
    </source>
</evidence>
<organism evidence="1 2">
    <name type="scientific">Brachionus plicatilis</name>
    <name type="common">Marine rotifer</name>
    <name type="synonym">Brachionus muelleri</name>
    <dbReference type="NCBI Taxonomy" id="10195"/>
    <lineage>
        <taxon>Eukaryota</taxon>
        <taxon>Metazoa</taxon>
        <taxon>Spiralia</taxon>
        <taxon>Gnathifera</taxon>
        <taxon>Rotifera</taxon>
        <taxon>Eurotatoria</taxon>
        <taxon>Monogononta</taxon>
        <taxon>Pseudotrocha</taxon>
        <taxon>Ploima</taxon>
        <taxon>Brachionidae</taxon>
        <taxon>Brachionus</taxon>
    </lineage>
</organism>
<dbReference type="EMBL" id="REGN01002160">
    <property type="protein sequence ID" value="RNA29812.1"/>
    <property type="molecule type" value="Genomic_DNA"/>
</dbReference>